<gene>
    <name evidence="1" type="ORF">Lwal_1621</name>
</gene>
<keyword evidence="2" id="KW-1185">Reference proteome</keyword>
<evidence type="ECO:0008006" key="3">
    <source>
        <dbReference type="Google" id="ProtNLM"/>
    </source>
</evidence>
<accession>A0A0W1ACL3</accession>
<name>A0A0W1ACL3_9GAMM</name>
<evidence type="ECO:0000313" key="1">
    <source>
        <dbReference type="EMBL" id="KTD78851.1"/>
    </source>
</evidence>
<reference evidence="1 2" key="1">
    <citation type="submission" date="2015-11" db="EMBL/GenBank/DDBJ databases">
        <title>Genomic analysis of 38 Legionella species identifies large and diverse effector repertoires.</title>
        <authorList>
            <person name="Burstein D."/>
            <person name="Amaro F."/>
            <person name="Zusman T."/>
            <person name="Lifshitz Z."/>
            <person name="Cohen O."/>
            <person name="Gilbert J.A."/>
            <person name="Pupko T."/>
            <person name="Shuman H.A."/>
            <person name="Segal G."/>
        </authorList>
    </citation>
    <scope>NUCLEOTIDE SEQUENCE [LARGE SCALE GENOMIC DNA]</scope>
    <source>
        <strain evidence="1 2">ATCC 51914</strain>
    </source>
</reference>
<dbReference type="SUPFAM" id="SSF55729">
    <property type="entry name" value="Acyl-CoA N-acyltransferases (Nat)"/>
    <property type="match status" value="1"/>
</dbReference>
<dbReference type="AlphaFoldDB" id="A0A0W1ACL3"/>
<dbReference type="Proteomes" id="UP000054729">
    <property type="component" value="Unassembled WGS sequence"/>
</dbReference>
<proteinExistence type="predicted"/>
<comment type="caution">
    <text evidence="1">The sequence shown here is derived from an EMBL/GenBank/DDBJ whole genome shotgun (WGS) entry which is preliminary data.</text>
</comment>
<protein>
    <recommendedName>
        <fullName evidence="3">GNAT family acetyltransferase</fullName>
    </recommendedName>
</protein>
<dbReference type="EMBL" id="LNZB01000038">
    <property type="protein sequence ID" value="KTD78851.1"/>
    <property type="molecule type" value="Genomic_DNA"/>
</dbReference>
<dbReference type="Gene3D" id="3.40.630.30">
    <property type="match status" value="1"/>
</dbReference>
<dbReference type="InterPro" id="IPR016181">
    <property type="entry name" value="Acyl_CoA_acyltransferase"/>
</dbReference>
<organism evidence="1 2">
    <name type="scientific">Legionella waltersii</name>
    <dbReference type="NCBI Taxonomy" id="66969"/>
    <lineage>
        <taxon>Bacteria</taxon>
        <taxon>Pseudomonadati</taxon>
        <taxon>Pseudomonadota</taxon>
        <taxon>Gammaproteobacteria</taxon>
        <taxon>Legionellales</taxon>
        <taxon>Legionellaceae</taxon>
        <taxon>Legionella</taxon>
    </lineage>
</organism>
<dbReference type="STRING" id="66969.Lwal_1621"/>
<sequence>MPIEIETPRMILRLIKEGDLEQVAKLNSDQEVRKFFPDGIQDREQNQEKNKRVYDFLQRKRTSLFCHFF</sequence>
<evidence type="ECO:0000313" key="2">
    <source>
        <dbReference type="Proteomes" id="UP000054729"/>
    </source>
</evidence>